<evidence type="ECO:0000313" key="15">
    <source>
        <dbReference type="EMBL" id="AKB39027.1"/>
    </source>
</evidence>
<dbReference type="PROSITE" id="PS00815">
    <property type="entry name" value="AIPM_HOMOCIT_SYNTH_1"/>
    <property type="match status" value="1"/>
</dbReference>
<evidence type="ECO:0000256" key="7">
    <source>
        <dbReference type="ARBA" id="ARBA00022605"/>
    </source>
</evidence>
<dbReference type="Gene3D" id="1.10.238.260">
    <property type="match status" value="1"/>
</dbReference>
<evidence type="ECO:0000256" key="6">
    <source>
        <dbReference type="ARBA" id="ARBA00022430"/>
    </source>
</evidence>
<dbReference type="Gene3D" id="3.20.20.70">
    <property type="entry name" value="Aldolase class I"/>
    <property type="match status" value="1"/>
</dbReference>
<keyword evidence="7" id="KW-0028">Amino-acid biosynthesis</keyword>
<keyword evidence="8 13" id="KW-0808">Transferase</keyword>
<evidence type="ECO:0000313" key="16">
    <source>
        <dbReference type="Proteomes" id="UP000033058"/>
    </source>
</evidence>
<gene>
    <name evidence="15" type="ORF">MSMAW_0036</name>
</gene>
<dbReference type="Pfam" id="PF00682">
    <property type="entry name" value="HMGL-like"/>
    <property type="match status" value="1"/>
</dbReference>
<dbReference type="InterPro" id="IPR002034">
    <property type="entry name" value="AIPM/Hcit_synth_CS"/>
</dbReference>
<evidence type="ECO:0000256" key="4">
    <source>
        <dbReference type="ARBA" id="ARBA00006154"/>
    </source>
</evidence>
<dbReference type="InterPro" id="IPR000891">
    <property type="entry name" value="PYR_CT"/>
</dbReference>
<dbReference type="NCBIfam" id="NF002086">
    <property type="entry name" value="PRK00915.1-3"/>
    <property type="match status" value="1"/>
</dbReference>
<evidence type="ECO:0000256" key="3">
    <source>
        <dbReference type="ARBA" id="ARBA00004689"/>
    </source>
</evidence>
<dbReference type="EMBL" id="CP009509">
    <property type="protein sequence ID" value="AKB39027.1"/>
    <property type="molecule type" value="Genomic_DNA"/>
</dbReference>
<dbReference type="Pfam" id="PF08502">
    <property type="entry name" value="LeuA_dimer"/>
    <property type="match status" value="1"/>
</dbReference>
<protein>
    <recommendedName>
        <fullName evidence="12">Probable 2-isopropylmalate synthase</fullName>
        <ecNumber evidence="5">2.3.3.13</ecNumber>
    </recommendedName>
    <alternativeName>
        <fullName evidence="10">Alpha-IPM synthase</fullName>
    </alternativeName>
    <alternativeName>
        <fullName evidence="11">Alpha-isopropylmalate synthase</fullName>
    </alternativeName>
</protein>
<dbReference type="CDD" id="cd07940">
    <property type="entry name" value="DRE_TIM_IPMS"/>
    <property type="match status" value="1"/>
</dbReference>
<dbReference type="InterPro" id="IPR036230">
    <property type="entry name" value="LeuA_allosteric_dom_sf"/>
</dbReference>
<evidence type="ECO:0000256" key="11">
    <source>
        <dbReference type="ARBA" id="ARBA00030312"/>
    </source>
</evidence>
<dbReference type="GO" id="GO:0009098">
    <property type="term" value="P:L-leucine biosynthetic process"/>
    <property type="evidence" value="ECO:0007669"/>
    <property type="project" value="UniProtKB-KW"/>
</dbReference>
<dbReference type="SMART" id="SM00917">
    <property type="entry name" value="LeuA_dimer"/>
    <property type="match status" value="1"/>
</dbReference>
<dbReference type="InterPro" id="IPR050073">
    <property type="entry name" value="2-IPM_HCS-like"/>
</dbReference>
<dbReference type="InterPro" id="IPR013785">
    <property type="entry name" value="Aldolase_TIM"/>
</dbReference>
<dbReference type="HOGENOM" id="CLU_022158_0_1_2"/>
<dbReference type="EC" id="2.3.3.13" evidence="5"/>
<comment type="catalytic activity">
    <reaction evidence="1">
        <text>3-methyl-2-oxobutanoate + acetyl-CoA + H2O = (2S)-2-isopropylmalate + CoA + H(+)</text>
        <dbReference type="Rhea" id="RHEA:21524"/>
        <dbReference type="ChEBI" id="CHEBI:1178"/>
        <dbReference type="ChEBI" id="CHEBI:11851"/>
        <dbReference type="ChEBI" id="CHEBI:15377"/>
        <dbReference type="ChEBI" id="CHEBI:15378"/>
        <dbReference type="ChEBI" id="CHEBI:57287"/>
        <dbReference type="ChEBI" id="CHEBI:57288"/>
        <dbReference type="EC" id="2.3.3.13"/>
    </reaction>
</comment>
<dbReference type="Proteomes" id="UP000033058">
    <property type="component" value="Chromosome"/>
</dbReference>
<evidence type="ECO:0000256" key="13">
    <source>
        <dbReference type="RuleBase" id="RU003523"/>
    </source>
</evidence>
<dbReference type="PROSITE" id="PS50991">
    <property type="entry name" value="PYR_CT"/>
    <property type="match status" value="1"/>
</dbReference>
<comment type="function">
    <text evidence="2">Catalyzes the condensation of the acetyl group of acetyl-CoA with 3-methyl-2-oxobutanoate (2-oxoisovalerate) to form 3-carboxy-3-hydroxy-4-methylpentanoate (2-isopropylmalate).</text>
</comment>
<dbReference type="SUPFAM" id="SSF110921">
    <property type="entry name" value="2-isopropylmalate synthase LeuA, allosteric (dimerisation) domain"/>
    <property type="match status" value="1"/>
</dbReference>
<dbReference type="FunFam" id="3.20.20.70:FF:000010">
    <property type="entry name" value="2-isopropylmalate synthase"/>
    <property type="match status" value="1"/>
</dbReference>
<dbReference type="RefSeq" id="WP_048045038.1">
    <property type="nucleotide sequence ID" value="NZ_CP009509.1"/>
</dbReference>
<keyword evidence="9" id="KW-0100">Branched-chain amino acid biosynthesis</keyword>
<reference evidence="15 16" key="1">
    <citation type="submission" date="2014-07" db="EMBL/GenBank/DDBJ databases">
        <title>Methanogenic archaea and the global carbon cycle.</title>
        <authorList>
            <person name="Henriksen J.R."/>
            <person name="Luke J."/>
            <person name="Reinhart S."/>
            <person name="Benedict M.N."/>
            <person name="Youngblut N.D."/>
            <person name="Metcalf M.E."/>
            <person name="Whitaker R.J."/>
            <person name="Metcalf W.W."/>
        </authorList>
    </citation>
    <scope>NUCLEOTIDE SEQUENCE [LARGE SCALE GENOMIC DNA]</scope>
    <source>
        <strain evidence="15 16">WWM610</strain>
    </source>
</reference>
<sequence>MYTLKEGIDFYIEPMQSKKVTVFDTTLRDGEQTPGVSLTSTQKLEIAHQLDKLGVDIIEAGFPISSEGDKESVKSISNAGLDTTVCGLARVLKKDIDACFESDVGLVHTFVPTSDVQRIYTIKKSREEVIQLAVEAVQYIKDHGLKCMFSAMDATRTDPEYLIEVFKAVQEAGCDIINVPDTVGVMVPSATYRQIKGIAAEITIPIDVHCHNDFGLAVANSLMAVEAGASQVQVTINGIGERAGNADLSQTVMSLTSIYGAKTNIRTEYLVETSKMVENYTGIRLPPNTPVVGQNAFSHESGIHSQGVLEKSDTFEPGIMTPEMVGHRRRIVLGKHTGKHAVKQSLESAGIKTNDNQLDEIVIRIKEIANKGKQITDADLYAVASAVLGKASSEEELIKLKEVSVMTGNILTPTAVVKADIEGKEIIAARTGVGPVDAALHAVRDILGESNHFRLQDFRIDAITGGADALADVYIGLENEKGRIVTARSANPDIVMASVEALVNAMNLLYKKENKS</sequence>
<dbReference type="Pfam" id="PF22617">
    <property type="entry name" value="HCS_D2"/>
    <property type="match status" value="1"/>
</dbReference>
<evidence type="ECO:0000256" key="2">
    <source>
        <dbReference type="ARBA" id="ARBA00003715"/>
    </source>
</evidence>
<comment type="pathway">
    <text evidence="3">Amino-acid biosynthesis; L-leucine biosynthesis; L-leucine from 3-methyl-2-oxobutanoate: step 1/4.</text>
</comment>
<dbReference type="InterPro" id="IPR011830">
    <property type="entry name" value="LEU1_arch"/>
</dbReference>
<comment type="similarity">
    <text evidence="4 13">Belongs to the alpha-IPM synthase/homocitrate synthase family.</text>
</comment>
<evidence type="ECO:0000256" key="9">
    <source>
        <dbReference type="ARBA" id="ARBA00023304"/>
    </source>
</evidence>
<dbReference type="InterPro" id="IPR013709">
    <property type="entry name" value="2-isopropylmalate_synth_dimer"/>
</dbReference>
<dbReference type="GO" id="GO:0019298">
    <property type="term" value="P:coenzyme B biosynthetic process"/>
    <property type="evidence" value="ECO:0007669"/>
    <property type="project" value="TreeGrafter"/>
</dbReference>
<accession>A0A0E3PS75</accession>
<dbReference type="InterPro" id="IPR054691">
    <property type="entry name" value="LeuA/HCS_post-cat"/>
</dbReference>
<organism evidence="15 16">
    <name type="scientific">Methanosarcina mazei WWM610</name>
    <dbReference type="NCBI Taxonomy" id="1434117"/>
    <lineage>
        <taxon>Archaea</taxon>
        <taxon>Methanobacteriati</taxon>
        <taxon>Methanobacteriota</taxon>
        <taxon>Stenosarchaea group</taxon>
        <taxon>Methanomicrobia</taxon>
        <taxon>Methanosarcinales</taxon>
        <taxon>Methanosarcinaceae</taxon>
        <taxon>Methanosarcina</taxon>
    </lineage>
</organism>
<dbReference type="PANTHER" id="PTHR10277">
    <property type="entry name" value="HOMOCITRATE SYNTHASE-RELATED"/>
    <property type="match status" value="1"/>
</dbReference>
<dbReference type="NCBIfam" id="NF002085">
    <property type="entry name" value="PRK00915.1-2"/>
    <property type="match status" value="1"/>
</dbReference>
<dbReference type="PATRIC" id="fig|1434117.4.peg.41"/>
<dbReference type="SUPFAM" id="SSF51569">
    <property type="entry name" value="Aldolase"/>
    <property type="match status" value="1"/>
</dbReference>
<evidence type="ECO:0000256" key="10">
    <source>
        <dbReference type="ARBA" id="ARBA00029993"/>
    </source>
</evidence>
<dbReference type="AlphaFoldDB" id="A0A0E3PS75"/>
<proteinExistence type="inferred from homology"/>
<keyword evidence="15" id="KW-0012">Acyltransferase</keyword>
<evidence type="ECO:0000259" key="14">
    <source>
        <dbReference type="PROSITE" id="PS50991"/>
    </source>
</evidence>
<evidence type="ECO:0000256" key="1">
    <source>
        <dbReference type="ARBA" id="ARBA00000064"/>
    </source>
</evidence>
<evidence type="ECO:0000256" key="5">
    <source>
        <dbReference type="ARBA" id="ARBA00012973"/>
    </source>
</evidence>
<dbReference type="PANTHER" id="PTHR10277:SF9">
    <property type="entry name" value="2-ISOPROPYLMALATE SYNTHASE 1, CHLOROPLASTIC-RELATED"/>
    <property type="match status" value="1"/>
</dbReference>
<feature type="domain" description="Pyruvate carboxyltransferase" evidence="14">
    <location>
        <begin position="20"/>
        <end position="271"/>
    </location>
</feature>
<dbReference type="Gene3D" id="3.30.160.270">
    <property type="match status" value="1"/>
</dbReference>
<dbReference type="GeneID" id="24849623"/>
<evidence type="ECO:0000256" key="8">
    <source>
        <dbReference type="ARBA" id="ARBA00022679"/>
    </source>
</evidence>
<dbReference type="NCBIfam" id="TIGR02090">
    <property type="entry name" value="LEU1_arch"/>
    <property type="match status" value="1"/>
</dbReference>
<name>A0A0E3PS75_METMZ</name>
<dbReference type="PROSITE" id="PS00816">
    <property type="entry name" value="AIPM_HOMOCIT_SYNTH_2"/>
    <property type="match status" value="1"/>
</dbReference>
<evidence type="ECO:0000256" key="12">
    <source>
        <dbReference type="ARBA" id="ARBA00069691"/>
    </source>
</evidence>
<dbReference type="FunFam" id="1.10.238.260:FF:000001">
    <property type="entry name" value="2-isopropylmalate synthase"/>
    <property type="match status" value="1"/>
</dbReference>
<dbReference type="GO" id="GO:0003852">
    <property type="term" value="F:2-isopropylmalate synthase activity"/>
    <property type="evidence" value="ECO:0007669"/>
    <property type="project" value="UniProtKB-EC"/>
</dbReference>
<keyword evidence="6" id="KW-0432">Leucine biosynthesis</keyword>
<dbReference type="FunFam" id="3.30.160.270:FF:000003">
    <property type="entry name" value="2-isopropylmalate synthase"/>
    <property type="match status" value="1"/>
</dbReference>